<sequence>MQDRRGGDMKSFECNCLLGFQALFVVIRIYADKDLERTLAKLSAGKFGSLTCTGSLGVSSHLPFLFGSFLVLEDWEQIRVGKRGKR</sequence>
<dbReference type="EMBL" id="JAQQAF010000001">
    <property type="protein sequence ID" value="KAJ8511985.1"/>
    <property type="molecule type" value="Genomic_DNA"/>
</dbReference>
<dbReference type="AlphaFoldDB" id="A0AAV8RXX2"/>
<dbReference type="Proteomes" id="UP001222027">
    <property type="component" value="Unassembled WGS sequence"/>
</dbReference>
<evidence type="ECO:0000313" key="2">
    <source>
        <dbReference type="Proteomes" id="UP001222027"/>
    </source>
</evidence>
<gene>
    <name evidence="1" type="ORF">OPV22_002419</name>
</gene>
<accession>A0AAV8RXX2</accession>
<evidence type="ECO:0000313" key="1">
    <source>
        <dbReference type="EMBL" id="KAJ8511985.1"/>
    </source>
</evidence>
<reference evidence="1 2" key="1">
    <citation type="submission" date="2022-12" db="EMBL/GenBank/DDBJ databases">
        <title>Chromosome-scale assembly of the Ensete ventricosum genome.</title>
        <authorList>
            <person name="Dussert Y."/>
            <person name="Stocks J."/>
            <person name="Wendawek A."/>
            <person name="Woldeyes F."/>
            <person name="Nichols R.A."/>
            <person name="Borrell J.S."/>
        </authorList>
    </citation>
    <scope>NUCLEOTIDE SEQUENCE [LARGE SCALE GENOMIC DNA]</scope>
    <source>
        <strain evidence="2">cv. Maze</strain>
        <tissue evidence="1">Seeds</tissue>
    </source>
</reference>
<protein>
    <submittedName>
        <fullName evidence="1">Uncharacterized protein</fullName>
    </submittedName>
</protein>
<name>A0AAV8RXX2_ENSVE</name>
<proteinExistence type="predicted"/>
<organism evidence="1 2">
    <name type="scientific">Ensete ventricosum</name>
    <name type="common">Abyssinian banana</name>
    <name type="synonym">Musa ensete</name>
    <dbReference type="NCBI Taxonomy" id="4639"/>
    <lineage>
        <taxon>Eukaryota</taxon>
        <taxon>Viridiplantae</taxon>
        <taxon>Streptophyta</taxon>
        <taxon>Embryophyta</taxon>
        <taxon>Tracheophyta</taxon>
        <taxon>Spermatophyta</taxon>
        <taxon>Magnoliopsida</taxon>
        <taxon>Liliopsida</taxon>
        <taxon>Zingiberales</taxon>
        <taxon>Musaceae</taxon>
        <taxon>Ensete</taxon>
    </lineage>
</organism>
<keyword evidence="2" id="KW-1185">Reference proteome</keyword>
<comment type="caution">
    <text evidence="1">The sequence shown here is derived from an EMBL/GenBank/DDBJ whole genome shotgun (WGS) entry which is preliminary data.</text>
</comment>